<proteinExistence type="predicted"/>
<name>A0A8T1VCR5_9STRA</name>
<feature type="region of interest" description="Disordered" evidence="1">
    <location>
        <begin position="53"/>
        <end position="90"/>
    </location>
</feature>
<gene>
    <name evidence="2" type="ORF">PHYPSEUDO_011862</name>
</gene>
<protein>
    <submittedName>
        <fullName evidence="2">Uncharacterized protein</fullName>
    </submittedName>
</protein>
<dbReference type="EMBL" id="JAGDFM010000545">
    <property type="protein sequence ID" value="KAG7377314.1"/>
    <property type="molecule type" value="Genomic_DNA"/>
</dbReference>
<sequence>MTDTPRQRTIAEKIEIIETVKAHGWSIVDASKILELPRTTLKGYIDEEDMLRSTNVDPSSRRAARPGNELQPMSSSRAWVPGFSDKKPSAQGSWLTRFLARHQVADRIVLYPKKPKAPVHKGTSRWL</sequence>
<keyword evidence="3" id="KW-1185">Reference proteome</keyword>
<dbReference type="AlphaFoldDB" id="A0A8T1VCR5"/>
<evidence type="ECO:0000313" key="2">
    <source>
        <dbReference type="EMBL" id="KAG7377314.1"/>
    </source>
</evidence>
<reference evidence="2" key="1">
    <citation type="submission" date="2021-02" db="EMBL/GenBank/DDBJ databases">
        <authorList>
            <person name="Palmer J.M."/>
        </authorList>
    </citation>
    <scope>NUCLEOTIDE SEQUENCE</scope>
    <source>
        <strain evidence="2">SCRP734</strain>
    </source>
</reference>
<dbReference type="Proteomes" id="UP000694044">
    <property type="component" value="Unassembled WGS sequence"/>
</dbReference>
<organism evidence="2 3">
    <name type="scientific">Phytophthora pseudosyringae</name>
    <dbReference type="NCBI Taxonomy" id="221518"/>
    <lineage>
        <taxon>Eukaryota</taxon>
        <taxon>Sar</taxon>
        <taxon>Stramenopiles</taxon>
        <taxon>Oomycota</taxon>
        <taxon>Peronosporomycetes</taxon>
        <taxon>Peronosporales</taxon>
        <taxon>Peronosporaceae</taxon>
        <taxon>Phytophthora</taxon>
    </lineage>
</organism>
<evidence type="ECO:0000256" key="1">
    <source>
        <dbReference type="SAM" id="MobiDB-lite"/>
    </source>
</evidence>
<accession>A0A8T1VCR5</accession>
<evidence type="ECO:0000313" key="3">
    <source>
        <dbReference type="Proteomes" id="UP000694044"/>
    </source>
</evidence>
<comment type="caution">
    <text evidence="2">The sequence shown here is derived from an EMBL/GenBank/DDBJ whole genome shotgun (WGS) entry which is preliminary data.</text>
</comment>